<dbReference type="PROSITE" id="PS00683">
    <property type="entry name" value="RHODANESE_2"/>
    <property type="match status" value="1"/>
</dbReference>
<dbReference type="InterPro" id="IPR036873">
    <property type="entry name" value="Rhodanese-like_dom_sf"/>
</dbReference>
<dbReference type="Gene3D" id="3.40.250.10">
    <property type="entry name" value="Rhodanese-like domain"/>
    <property type="match status" value="2"/>
</dbReference>
<dbReference type="Pfam" id="PF00581">
    <property type="entry name" value="Rhodanese"/>
    <property type="match status" value="2"/>
</dbReference>
<feature type="domain" description="Rhodanese" evidence="6">
    <location>
        <begin position="113"/>
        <end position="230"/>
    </location>
</feature>
<proteinExistence type="predicted"/>
<evidence type="ECO:0000313" key="8">
    <source>
        <dbReference type="Proteomes" id="UP000886520"/>
    </source>
</evidence>
<feature type="domain" description="Rhodanese" evidence="6">
    <location>
        <begin position="281"/>
        <end position="395"/>
    </location>
</feature>
<keyword evidence="2" id="KW-0963">Cytoplasm</keyword>
<dbReference type="GO" id="GO:0004792">
    <property type="term" value="F:thiosulfate-cyanide sulfurtransferase activity"/>
    <property type="evidence" value="ECO:0007669"/>
    <property type="project" value="InterPro"/>
</dbReference>
<dbReference type="FunFam" id="3.40.250.10:FF:000001">
    <property type="entry name" value="Sulfurtransferase"/>
    <property type="match status" value="1"/>
</dbReference>
<dbReference type="SMART" id="SM00450">
    <property type="entry name" value="RHOD"/>
    <property type="match status" value="2"/>
</dbReference>
<dbReference type="InterPro" id="IPR045078">
    <property type="entry name" value="TST/MPST-like"/>
</dbReference>
<dbReference type="InterPro" id="IPR001307">
    <property type="entry name" value="Thiosulphate_STrfase_CS"/>
</dbReference>
<reference evidence="7" key="1">
    <citation type="submission" date="2021-01" db="EMBL/GenBank/DDBJ databases">
        <title>Adiantum capillus-veneris genome.</title>
        <authorList>
            <person name="Fang Y."/>
            <person name="Liao Q."/>
        </authorList>
    </citation>
    <scope>NUCLEOTIDE SEQUENCE</scope>
    <source>
        <strain evidence="7">H3</strain>
        <tissue evidence="7">Leaf</tissue>
    </source>
</reference>
<name>A0A9D4ZGF2_ADICA</name>
<dbReference type="OrthoDB" id="270167at2759"/>
<sequence>MASVSNATTTHGASLARVLSSRVQLLLHNSSFSKIARSPVGLACKQLHVNLTITVVKAQPFTSISHSRPRLAFASLGQAGPVANFATEIAEKVGSQKEMDPVVSPEWLNSRLSESNIKVVDASWYMPSDNRNPYQEYKACHIPKALFFDVDGVVDPTSNLPHMLPTEDAFAAAVSALGIRNTDTIVVYDGKGIFSAARVWWMFRTFGHQNVFVLDGGLPGWRATGLSIEDNTPEELLAKIQEASQVVKKVYQGEQVLEPSFKAKLQPDFVWSVEQVKANINDTKRVLVDARSKARFDGVVPEPRKGIRGGHVPGSKCVPFNEVLKDGGTLLEKEELRSKFDKAGVSLTSPIVTSCGTGVTSCVLALALHRLGKNDVAVYDGSWTEWGGLQDTPIETSFV</sequence>
<dbReference type="CDD" id="cd01448">
    <property type="entry name" value="TST_Repeat_1"/>
    <property type="match status" value="1"/>
</dbReference>
<gene>
    <name evidence="7" type="ORF">GOP47_0012371</name>
</gene>
<evidence type="ECO:0000256" key="2">
    <source>
        <dbReference type="ARBA" id="ARBA00022490"/>
    </source>
</evidence>
<dbReference type="PANTHER" id="PTHR11364">
    <property type="entry name" value="THIOSULFATE SULFERTANSFERASE"/>
    <property type="match status" value="1"/>
</dbReference>
<protein>
    <recommendedName>
        <fullName evidence="5">Sulfurtransferase</fullName>
    </recommendedName>
</protein>
<evidence type="ECO:0000256" key="4">
    <source>
        <dbReference type="ARBA" id="ARBA00022737"/>
    </source>
</evidence>
<dbReference type="GO" id="GO:0005739">
    <property type="term" value="C:mitochondrion"/>
    <property type="evidence" value="ECO:0007669"/>
    <property type="project" value="TreeGrafter"/>
</dbReference>
<dbReference type="CDD" id="cd01449">
    <property type="entry name" value="TST_Repeat_2"/>
    <property type="match status" value="1"/>
</dbReference>
<evidence type="ECO:0000256" key="1">
    <source>
        <dbReference type="ARBA" id="ARBA00004496"/>
    </source>
</evidence>
<evidence type="ECO:0000256" key="3">
    <source>
        <dbReference type="ARBA" id="ARBA00022679"/>
    </source>
</evidence>
<comment type="caution">
    <text evidence="7">The sequence shown here is derived from an EMBL/GenBank/DDBJ whole genome shotgun (WGS) entry which is preliminary data.</text>
</comment>
<dbReference type="PANTHER" id="PTHR11364:SF27">
    <property type="entry name" value="SULFURTRANSFERASE"/>
    <property type="match status" value="1"/>
</dbReference>
<dbReference type="AlphaFoldDB" id="A0A9D4ZGF2"/>
<dbReference type="PROSITE" id="PS50206">
    <property type="entry name" value="RHODANESE_3"/>
    <property type="match status" value="2"/>
</dbReference>
<dbReference type="FunFam" id="3.40.250.10:FF:000015">
    <property type="entry name" value="Sulfurtransferase"/>
    <property type="match status" value="1"/>
</dbReference>
<dbReference type="SUPFAM" id="SSF52821">
    <property type="entry name" value="Rhodanese/Cell cycle control phosphatase"/>
    <property type="match status" value="2"/>
</dbReference>
<dbReference type="InterPro" id="IPR001763">
    <property type="entry name" value="Rhodanese-like_dom"/>
</dbReference>
<keyword evidence="8" id="KW-1185">Reference proteome</keyword>
<keyword evidence="3 5" id="KW-0808">Transferase</keyword>
<accession>A0A9D4ZGF2</accession>
<evidence type="ECO:0000259" key="6">
    <source>
        <dbReference type="PROSITE" id="PS50206"/>
    </source>
</evidence>
<organism evidence="7 8">
    <name type="scientific">Adiantum capillus-veneris</name>
    <name type="common">Maidenhair fern</name>
    <dbReference type="NCBI Taxonomy" id="13818"/>
    <lineage>
        <taxon>Eukaryota</taxon>
        <taxon>Viridiplantae</taxon>
        <taxon>Streptophyta</taxon>
        <taxon>Embryophyta</taxon>
        <taxon>Tracheophyta</taxon>
        <taxon>Polypodiopsida</taxon>
        <taxon>Polypodiidae</taxon>
        <taxon>Polypodiales</taxon>
        <taxon>Pteridineae</taxon>
        <taxon>Pteridaceae</taxon>
        <taxon>Vittarioideae</taxon>
        <taxon>Adiantum</taxon>
    </lineage>
</organism>
<dbReference type="Proteomes" id="UP000886520">
    <property type="component" value="Chromosome 12"/>
</dbReference>
<comment type="subcellular location">
    <subcellularLocation>
        <location evidence="1">Cytoplasm</location>
    </subcellularLocation>
</comment>
<dbReference type="EMBL" id="JABFUD020000012">
    <property type="protein sequence ID" value="KAI5072265.1"/>
    <property type="molecule type" value="Genomic_DNA"/>
</dbReference>
<evidence type="ECO:0000313" key="7">
    <source>
        <dbReference type="EMBL" id="KAI5072265.1"/>
    </source>
</evidence>
<evidence type="ECO:0000256" key="5">
    <source>
        <dbReference type="RuleBase" id="RU000507"/>
    </source>
</evidence>
<keyword evidence="4" id="KW-0677">Repeat</keyword>